<dbReference type="InterPro" id="IPR025669">
    <property type="entry name" value="AAA_dom"/>
</dbReference>
<keyword evidence="7" id="KW-0547">Nucleotide-binding</keyword>
<accession>A0ABT6B3N6</accession>
<evidence type="ECO:0000256" key="12">
    <source>
        <dbReference type="ARBA" id="ARBA00023137"/>
    </source>
</evidence>
<evidence type="ECO:0000256" key="11">
    <source>
        <dbReference type="ARBA" id="ARBA00023136"/>
    </source>
</evidence>
<evidence type="ECO:0000256" key="14">
    <source>
        <dbReference type="SAM" id="Coils"/>
    </source>
</evidence>
<keyword evidence="4" id="KW-0997">Cell inner membrane</keyword>
<dbReference type="Pfam" id="PF13614">
    <property type="entry name" value="AAA_31"/>
    <property type="match status" value="1"/>
</dbReference>
<dbReference type="InterPro" id="IPR005702">
    <property type="entry name" value="Wzc-like_C"/>
</dbReference>
<comment type="catalytic activity">
    <reaction evidence="13">
        <text>L-tyrosyl-[protein] + ATP = O-phospho-L-tyrosyl-[protein] + ADP + H(+)</text>
        <dbReference type="Rhea" id="RHEA:10596"/>
        <dbReference type="Rhea" id="RHEA-COMP:10136"/>
        <dbReference type="Rhea" id="RHEA-COMP:20101"/>
        <dbReference type="ChEBI" id="CHEBI:15378"/>
        <dbReference type="ChEBI" id="CHEBI:30616"/>
        <dbReference type="ChEBI" id="CHEBI:46858"/>
        <dbReference type="ChEBI" id="CHEBI:61978"/>
        <dbReference type="ChEBI" id="CHEBI:456216"/>
    </reaction>
</comment>
<evidence type="ECO:0000256" key="15">
    <source>
        <dbReference type="SAM" id="Phobius"/>
    </source>
</evidence>
<dbReference type="SUPFAM" id="SSF52540">
    <property type="entry name" value="P-loop containing nucleoside triphosphate hydrolases"/>
    <property type="match status" value="1"/>
</dbReference>
<evidence type="ECO:0000256" key="10">
    <source>
        <dbReference type="ARBA" id="ARBA00022989"/>
    </source>
</evidence>
<feature type="transmembrane region" description="Helical" evidence="15">
    <location>
        <begin position="33"/>
        <end position="52"/>
    </location>
</feature>
<keyword evidence="9" id="KW-0067">ATP-binding</keyword>
<dbReference type="PANTHER" id="PTHR32309:SF32">
    <property type="entry name" value="TYROSINE-PROTEIN KINASE ETK-RELATED"/>
    <property type="match status" value="1"/>
</dbReference>
<proteinExistence type="inferred from homology"/>
<evidence type="ECO:0000259" key="16">
    <source>
        <dbReference type="Pfam" id="PF02706"/>
    </source>
</evidence>
<feature type="domain" description="AAA" evidence="17">
    <location>
        <begin position="576"/>
        <end position="699"/>
    </location>
</feature>
<evidence type="ECO:0000256" key="8">
    <source>
        <dbReference type="ARBA" id="ARBA00022777"/>
    </source>
</evidence>
<evidence type="ECO:0000256" key="5">
    <source>
        <dbReference type="ARBA" id="ARBA00022679"/>
    </source>
</evidence>
<gene>
    <name evidence="19" type="ORF">P3W85_42100</name>
</gene>
<dbReference type="RefSeq" id="WP_276269177.1">
    <property type="nucleotide sequence ID" value="NZ_JARJLM010000683.1"/>
</dbReference>
<evidence type="ECO:0000256" key="7">
    <source>
        <dbReference type="ARBA" id="ARBA00022741"/>
    </source>
</evidence>
<dbReference type="NCBIfam" id="TIGR01007">
    <property type="entry name" value="eps_fam"/>
    <property type="match status" value="1"/>
</dbReference>
<comment type="caution">
    <text evidence="19">The sequence shown here is derived from an EMBL/GenBank/DDBJ whole genome shotgun (WGS) entry which is preliminary data.</text>
</comment>
<dbReference type="Pfam" id="PF02706">
    <property type="entry name" value="Wzz"/>
    <property type="match status" value="1"/>
</dbReference>
<dbReference type="EMBL" id="JARJLM010000683">
    <property type="protein sequence ID" value="MDF3839485.1"/>
    <property type="molecule type" value="Genomic_DNA"/>
</dbReference>
<keyword evidence="8" id="KW-0418">Kinase</keyword>
<keyword evidence="14" id="KW-0175">Coiled coil</keyword>
<dbReference type="InterPro" id="IPR032807">
    <property type="entry name" value="GNVR"/>
</dbReference>
<dbReference type="Pfam" id="PF13807">
    <property type="entry name" value="GNVR"/>
    <property type="match status" value="1"/>
</dbReference>
<keyword evidence="3" id="KW-1003">Cell membrane</keyword>
<dbReference type="GO" id="GO:0004715">
    <property type="term" value="F:non-membrane spanning protein tyrosine kinase activity"/>
    <property type="evidence" value="ECO:0007669"/>
    <property type="project" value="UniProtKB-EC"/>
</dbReference>
<feature type="domain" description="Polysaccharide chain length determinant N-terminal" evidence="16">
    <location>
        <begin position="19"/>
        <end position="111"/>
    </location>
</feature>
<evidence type="ECO:0000259" key="17">
    <source>
        <dbReference type="Pfam" id="PF13614"/>
    </source>
</evidence>
<keyword evidence="5 19" id="KW-0808">Transferase</keyword>
<evidence type="ECO:0000256" key="4">
    <source>
        <dbReference type="ARBA" id="ARBA00022519"/>
    </source>
</evidence>
<keyword evidence="12" id="KW-0829">Tyrosine-protein kinase</keyword>
<dbReference type="PANTHER" id="PTHR32309">
    <property type="entry name" value="TYROSINE-PROTEIN KINASE"/>
    <property type="match status" value="1"/>
</dbReference>
<evidence type="ECO:0000313" key="20">
    <source>
        <dbReference type="Proteomes" id="UP001216674"/>
    </source>
</evidence>
<keyword evidence="20" id="KW-1185">Reference proteome</keyword>
<name>A0ABT6B3N6_9BURK</name>
<feature type="coiled-coil region" evidence="14">
    <location>
        <begin position="277"/>
        <end position="318"/>
    </location>
</feature>
<organism evidence="19 20">
    <name type="scientific">Cupriavidus basilensis</name>
    <dbReference type="NCBI Taxonomy" id="68895"/>
    <lineage>
        <taxon>Bacteria</taxon>
        <taxon>Pseudomonadati</taxon>
        <taxon>Pseudomonadota</taxon>
        <taxon>Betaproteobacteria</taxon>
        <taxon>Burkholderiales</taxon>
        <taxon>Burkholderiaceae</taxon>
        <taxon>Cupriavidus</taxon>
    </lineage>
</organism>
<evidence type="ECO:0000256" key="2">
    <source>
        <dbReference type="ARBA" id="ARBA00008883"/>
    </source>
</evidence>
<dbReference type="CDD" id="cd05387">
    <property type="entry name" value="BY-kinase"/>
    <property type="match status" value="1"/>
</dbReference>
<keyword evidence="10 15" id="KW-1133">Transmembrane helix</keyword>
<protein>
    <submittedName>
        <fullName evidence="19">Polysaccharide biosynthesis tyrosine autokinase</fullName>
        <ecNumber evidence="19">2.7.10.2</ecNumber>
    </submittedName>
</protein>
<evidence type="ECO:0000259" key="18">
    <source>
        <dbReference type="Pfam" id="PF13807"/>
    </source>
</evidence>
<keyword evidence="11 15" id="KW-0472">Membrane</keyword>
<keyword evidence="6 15" id="KW-0812">Transmembrane</keyword>
<evidence type="ECO:0000256" key="6">
    <source>
        <dbReference type="ARBA" id="ARBA00022692"/>
    </source>
</evidence>
<dbReference type="Pfam" id="PF23607">
    <property type="entry name" value="WZC_N"/>
    <property type="match status" value="1"/>
</dbReference>
<comment type="subcellular location">
    <subcellularLocation>
        <location evidence="1">Cell inner membrane</location>
        <topology evidence="1">Multi-pass membrane protein</topology>
    </subcellularLocation>
</comment>
<evidence type="ECO:0000256" key="13">
    <source>
        <dbReference type="ARBA" id="ARBA00053015"/>
    </source>
</evidence>
<dbReference type="Proteomes" id="UP001216674">
    <property type="component" value="Unassembled WGS sequence"/>
</dbReference>
<evidence type="ECO:0000256" key="9">
    <source>
        <dbReference type="ARBA" id="ARBA00022840"/>
    </source>
</evidence>
<dbReference type="EC" id="2.7.10.2" evidence="19"/>
<feature type="domain" description="Tyrosine-protein kinase G-rich" evidence="18">
    <location>
        <begin position="391"/>
        <end position="470"/>
    </location>
</feature>
<dbReference type="InterPro" id="IPR027417">
    <property type="entry name" value="P-loop_NTPase"/>
</dbReference>
<dbReference type="InterPro" id="IPR003856">
    <property type="entry name" value="LPS_length_determ_N"/>
</dbReference>
<reference evidence="19 20" key="1">
    <citation type="submission" date="2023-03" db="EMBL/GenBank/DDBJ databases">
        <title>Draft assemblies of triclosan tolerant bacteria isolated from returned activated sludge.</title>
        <authorList>
            <person name="Van Hamelsveld S."/>
        </authorList>
    </citation>
    <scope>NUCLEOTIDE SEQUENCE [LARGE SCALE GENOMIC DNA]</scope>
    <source>
        <strain evidence="19 20">GW210010_S58</strain>
    </source>
</reference>
<evidence type="ECO:0000256" key="3">
    <source>
        <dbReference type="ARBA" id="ARBA00022475"/>
    </source>
</evidence>
<evidence type="ECO:0000313" key="19">
    <source>
        <dbReference type="EMBL" id="MDF3839485.1"/>
    </source>
</evidence>
<evidence type="ECO:0000256" key="1">
    <source>
        <dbReference type="ARBA" id="ARBA00004429"/>
    </source>
</evidence>
<feature type="transmembrane region" description="Helical" evidence="15">
    <location>
        <begin position="447"/>
        <end position="467"/>
    </location>
</feature>
<dbReference type="InterPro" id="IPR050445">
    <property type="entry name" value="Bact_polysacc_biosynth/exp"/>
</dbReference>
<comment type="similarity">
    <text evidence="2">Belongs to the etk/wzc family.</text>
</comment>
<dbReference type="Gene3D" id="3.40.50.300">
    <property type="entry name" value="P-loop containing nucleotide triphosphate hydrolases"/>
    <property type="match status" value="1"/>
</dbReference>
<sequence>MNTQFQRPYGTPLPLDDDEFILRDLVRMMREQLGWVVGITVAVGAVAALYAYSLPAIYSADALVQVQAKNPDTMPLARATQMMGAGTGTMVPTEAEIEIIRSRSVLEPVVNAFRLNISVTPVAVPLLGALTGRFATPGEPSEPWFGLPRYAWGGEQVDVESLTVPAGLEGEPLLLRALEDGRYALFGPGGAPLVEGKAGELLEQNGLSIRIASLVARPGTEFTVVRSNQLSAIGGLGKALMVGEQGKQTGIVQLSMESSNPVTAMSITNAVVQSYVRQNLERRQEETARTLDFLNTEVPRVRADLEKAEDKLASLQQRQGAVRPTTEAQSYLQGGLDLERQIAALRLRRTQLLQNFLPGNASIQNIDQQLGLLEEQKHSFERRFHDMPASEKAGLRMERDVKIAQEIYISLQNKSQELMINRAGMVGNVHVLDEAMLPSTPVKPKRGLIIVAGAILGFLISIMAVFARRAIFGRMRELEEIERRVALPMFGSIPFSPAQSRLEDYSRVVPHEIGELPPPVELAAGEAPGPSVRIDEWLPAATRPVLAENRPHDAAIEALCGICTQFQFAVEQMPHRVVAMVGATAGVGKSFVTSNLGTLLAKSDRRVLLIDADLRRQRLSGYFNRASGMGLSELLAGRIDVKEAVVPTGVPNLWLVPAGNYNATPAELLMSLRLRQAIESYERAYDLIIIDTPPVLDFNDALPVAGLAGAAVVVLRAGAHTEQQILEAVKKLQRAGANVAGGILNTVDEREARPHRRGIDEQLASAAGGAL</sequence>